<evidence type="ECO:0000256" key="4">
    <source>
        <dbReference type="ARBA" id="ARBA00022679"/>
    </source>
</evidence>
<dbReference type="SUPFAM" id="SSF53335">
    <property type="entry name" value="S-adenosyl-L-methionine-dependent methyltransferases"/>
    <property type="match status" value="1"/>
</dbReference>
<dbReference type="EMBL" id="UOGK01000122">
    <property type="protein sequence ID" value="VAX37819.1"/>
    <property type="molecule type" value="Genomic_DNA"/>
</dbReference>
<keyword evidence="5" id="KW-0949">S-adenosyl-L-methionine</keyword>
<feature type="domain" description="CheR-type methyltransferase" evidence="6">
    <location>
        <begin position="1"/>
        <end position="274"/>
    </location>
</feature>
<dbReference type="InterPro" id="IPR036804">
    <property type="entry name" value="CheR_N_sf"/>
</dbReference>
<reference evidence="7" key="1">
    <citation type="submission" date="2018-06" db="EMBL/GenBank/DDBJ databases">
        <authorList>
            <person name="Zhirakovskaya E."/>
        </authorList>
    </citation>
    <scope>NUCLEOTIDE SEQUENCE</scope>
</reference>
<dbReference type="Pfam" id="PF01739">
    <property type="entry name" value="CheR"/>
    <property type="match status" value="1"/>
</dbReference>
<dbReference type="CDD" id="cd02440">
    <property type="entry name" value="AdoMet_MTases"/>
    <property type="match status" value="1"/>
</dbReference>
<keyword evidence="4 7" id="KW-0808">Transferase</keyword>
<proteinExistence type="predicted"/>
<dbReference type="Pfam" id="PF03705">
    <property type="entry name" value="CheR_N"/>
    <property type="match status" value="1"/>
</dbReference>
<sequence length="274" mass="31301">MRSMTPKQFQHIASIAKEYWGLNLSERKMELVSNRLAKFLTRSPYDSIDEYLDHLANQADDEDRLVFFDILSTNVTSFFRERQHFDYLEREFYTPLARGAISLPGKRIRMWSAGCSTGCEPYTMAMHAAEHLKNFKSWDVKILATDLSNSAVANAKSATYPESMLNGIEPEIVKKYFMKGSDEQAGMVQVCNEIRSMVSIARLNLMEKWPIKGPFDVIFCRNVMIYFDKDTRERLVNRYCDLLRPGGILAIGSSETLSGIDTPLQSVAPSTYVK</sequence>
<name>A0A3B1D6I2_9ZZZZ</name>
<dbReference type="InterPro" id="IPR022642">
    <property type="entry name" value="CheR_C"/>
</dbReference>
<dbReference type="PRINTS" id="PR00996">
    <property type="entry name" value="CHERMTFRASE"/>
</dbReference>
<organism evidence="7">
    <name type="scientific">hydrothermal vent metagenome</name>
    <dbReference type="NCBI Taxonomy" id="652676"/>
    <lineage>
        <taxon>unclassified sequences</taxon>
        <taxon>metagenomes</taxon>
        <taxon>ecological metagenomes</taxon>
    </lineage>
</organism>
<comment type="catalytic activity">
    <reaction evidence="1">
        <text>L-glutamyl-[protein] + S-adenosyl-L-methionine = [protein]-L-glutamate 5-O-methyl ester + S-adenosyl-L-homocysteine</text>
        <dbReference type="Rhea" id="RHEA:24452"/>
        <dbReference type="Rhea" id="RHEA-COMP:10208"/>
        <dbReference type="Rhea" id="RHEA-COMP:10311"/>
        <dbReference type="ChEBI" id="CHEBI:29973"/>
        <dbReference type="ChEBI" id="CHEBI:57856"/>
        <dbReference type="ChEBI" id="CHEBI:59789"/>
        <dbReference type="ChEBI" id="CHEBI:82795"/>
        <dbReference type="EC" id="2.1.1.80"/>
    </reaction>
</comment>
<evidence type="ECO:0000256" key="5">
    <source>
        <dbReference type="ARBA" id="ARBA00022691"/>
    </source>
</evidence>
<dbReference type="InterPro" id="IPR000780">
    <property type="entry name" value="CheR_MeTrfase"/>
</dbReference>
<dbReference type="InterPro" id="IPR050903">
    <property type="entry name" value="Bact_Chemotaxis_MeTrfase"/>
</dbReference>
<dbReference type="Gene3D" id="1.10.155.10">
    <property type="entry name" value="Chemotaxis receptor methyltransferase CheR, N-terminal domain"/>
    <property type="match status" value="1"/>
</dbReference>
<dbReference type="PIRSF" id="PIRSF000410">
    <property type="entry name" value="CheR"/>
    <property type="match status" value="1"/>
</dbReference>
<dbReference type="InterPro" id="IPR026024">
    <property type="entry name" value="Chemotaxis_MeTrfase_CheR"/>
</dbReference>
<dbReference type="PANTHER" id="PTHR24422:SF19">
    <property type="entry name" value="CHEMOTAXIS PROTEIN METHYLTRANSFERASE"/>
    <property type="match status" value="1"/>
</dbReference>
<dbReference type="PANTHER" id="PTHR24422">
    <property type="entry name" value="CHEMOTAXIS PROTEIN METHYLTRANSFERASE"/>
    <property type="match status" value="1"/>
</dbReference>
<dbReference type="InterPro" id="IPR029063">
    <property type="entry name" value="SAM-dependent_MTases_sf"/>
</dbReference>
<gene>
    <name evidence="7" type="ORF">MNBD_PLANCTO03-1836</name>
</gene>
<dbReference type="Gene3D" id="3.40.50.150">
    <property type="entry name" value="Vaccinia Virus protein VP39"/>
    <property type="match status" value="1"/>
</dbReference>
<protein>
    <recommendedName>
        <fullName evidence="2">protein-glutamate O-methyltransferase</fullName>
        <ecNumber evidence="2">2.1.1.80</ecNumber>
    </recommendedName>
</protein>
<dbReference type="SMART" id="SM00138">
    <property type="entry name" value="MeTrc"/>
    <property type="match status" value="1"/>
</dbReference>
<dbReference type="InterPro" id="IPR022641">
    <property type="entry name" value="CheR_N"/>
</dbReference>
<evidence type="ECO:0000313" key="7">
    <source>
        <dbReference type="EMBL" id="VAX37819.1"/>
    </source>
</evidence>
<dbReference type="GO" id="GO:0008983">
    <property type="term" value="F:protein-glutamate O-methyltransferase activity"/>
    <property type="evidence" value="ECO:0007669"/>
    <property type="project" value="UniProtKB-EC"/>
</dbReference>
<evidence type="ECO:0000256" key="2">
    <source>
        <dbReference type="ARBA" id="ARBA00012534"/>
    </source>
</evidence>
<dbReference type="AlphaFoldDB" id="A0A3B1D6I2"/>
<accession>A0A3B1D6I2</accession>
<dbReference type="GO" id="GO:0032259">
    <property type="term" value="P:methylation"/>
    <property type="evidence" value="ECO:0007669"/>
    <property type="project" value="UniProtKB-KW"/>
</dbReference>
<dbReference type="EC" id="2.1.1.80" evidence="2"/>
<dbReference type="PROSITE" id="PS50123">
    <property type="entry name" value="CHER"/>
    <property type="match status" value="1"/>
</dbReference>
<dbReference type="SUPFAM" id="SSF47757">
    <property type="entry name" value="Chemotaxis receptor methyltransferase CheR, N-terminal domain"/>
    <property type="match status" value="1"/>
</dbReference>
<evidence type="ECO:0000256" key="3">
    <source>
        <dbReference type="ARBA" id="ARBA00022603"/>
    </source>
</evidence>
<evidence type="ECO:0000259" key="6">
    <source>
        <dbReference type="PROSITE" id="PS50123"/>
    </source>
</evidence>
<evidence type="ECO:0000256" key="1">
    <source>
        <dbReference type="ARBA" id="ARBA00001541"/>
    </source>
</evidence>
<keyword evidence="3 7" id="KW-0489">Methyltransferase</keyword>